<feature type="compositionally biased region" description="Basic and acidic residues" evidence="1">
    <location>
        <begin position="221"/>
        <end position="233"/>
    </location>
</feature>
<sequence>MSENDSSEMQSDGGDSEEMEDALSHPNTPPTAEQDQDWEELATPRAQTNKVKRKADSDSHTVPSTSKSNKTTLHKSAVTRRDLSSSSATVQGKDMMTSFPVQPGLLGENNPVAGIVEGICGPRGKPVRAPRKLPRCASSSVPSHGSVSSHQSATSRSSSQVSNMLQGEQNCLSALPMISEGSGSFNFGSQPSSQSGRIGFPTSRSGQLPRTPARKMLIELAEPKNQDKGKAREQGVSSVSPHKPEGSTPENAPVPEPTGPGVQGVSASVVGYIGHMFKVLLDSIYNLARTHSQNQSAVLDQLVDIRKLLKSEHIDAADNTQSQEQPVSEEDGEGEADETDKPLCRSDPECATFLKYVRLHTKTLLNITDTAYLLNVQCTFSDEEAELWQVQSPDHPSITAENFRFDLTRDRNHIINEEAAHIFALDFIAKTKREERQRKTAQSGQKGRLLKERLEVALSSSLVEMSEMPNVRLAAES</sequence>
<gene>
    <name evidence="2" type="ORF">PAXINDRAFT_16013</name>
</gene>
<feature type="compositionally biased region" description="Basic residues" evidence="1">
    <location>
        <begin position="125"/>
        <end position="134"/>
    </location>
</feature>
<keyword evidence="3" id="KW-1185">Reference proteome</keyword>
<reference evidence="3" key="2">
    <citation type="submission" date="2015-01" db="EMBL/GenBank/DDBJ databases">
        <title>Evolutionary Origins and Diversification of the Mycorrhizal Mutualists.</title>
        <authorList>
            <consortium name="DOE Joint Genome Institute"/>
            <consortium name="Mycorrhizal Genomics Consortium"/>
            <person name="Kohler A."/>
            <person name="Kuo A."/>
            <person name="Nagy L.G."/>
            <person name="Floudas D."/>
            <person name="Copeland A."/>
            <person name="Barry K.W."/>
            <person name="Cichocki N."/>
            <person name="Veneault-Fourrey C."/>
            <person name="LaButti K."/>
            <person name="Lindquist E.A."/>
            <person name="Lipzen A."/>
            <person name="Lundell T."/>
            <person name="Morin E."/>
            <person name="Murat C."/>
            <person name="Riley R."/>
            <person name="Ohm R."/>
            <person name="Sun H."/>
            <person name="Tunlid A."/>
            <person name="Henrissat B."/>
            <person name="Grigoriev I.V."/>
            <person name="Hibbett D.S."/>
            <person name="Martin F."/>
        </authorList>
    </citation>
    <scope>NUCLEOTIDE SEQUENCE [LARGE SCALE GENOMIC DNA]</scope>
    <source>
        <strain evidence="3">ATCC 200175</strain>
    </source>
</reference>
<feature type="compositionally biased region" description="Acidic residues" evidence="1">
    <location>
        <begin position="327"/>
        <end position="338"/>
    </location>
</feature>
<dbReference type="EMBL" id="KN819388">
    <property type="protein sequence ID" value="KIJ11051.1"/>
    <property type="molecule type" value="Genomic_DNA"/>
</dbReference>
<accession>A0A0C9TUW9</accession>
<feature type="compositionally biased region" description="Polar residues" evidence="1">
    <location>
        <begin position="60"/>
        <end position="71"/>
    </location>
</feature>
<feature type="compositionally biased region" description="Polar residues" evidence="1">
    <location>
        <begin position="1"/>
        <end position="10"/>
    </location>
</feature>
<name>A0A0C9TUW9_PAXIN</name>
<protein>
    <submittedName>
        <fullName evidence="2">Uncharacterized protein</fullName>
    </submittedName>
</protein>
<feature type="region of interest" description="Disordered" evidence="1">
    <location>
        <begin position="314"/>
        <end position="344"/>
    </location>
</feature>
<reference evidence="2 3" key="1">
    <citation type="submission" date="2014-06" db="EMBL/GenBank/DDBJ databases">
        <authorList>
            <consortium name="DOE Joint Genome Institute"/>
            <person name="Kuo A."/>
            <person name="Kohler A."/>
            <person name="Nagy L.G."/>
            <person name="Floudas D."/>
            <person name="Copeland A."/>
            <person name="Barry K.W."/>
            <person name="Cichocki N."/>
            <person name="Veneault-Fourrey C."/>
            <person name="LaButti K."/>
            <person name="Lindquist E.A."/>
            <person name="Lipzen A."/>
            <person name="Lundell T."/>
            <person name="Morin E."/>
            <person name="Murat C."/>
            <person name="Sun H."/>
            <person name="Tunlid A."/>
            <person name="Henrissat B."/>
            <person name="Grigoriev I.V."/>
            <person name="Hibbett D.S."/>
            <person name="Martin F."/>
            <person name="Nordberg H.P."/>
            <person name="Cantor M.N."/>
            <person name="Hua S.X."/>
        </authorList>
    </citation>
    <scope>NUCLEOTIDE SEQUENCE [LARGE SCALE GENOMIC DNA]</scope>
    <source>
        <strain evidence="2 3">ATCC 200175</strain>
    </source>
</reference>
<evidence type="ECO:0000313" key="3">
    <source>
        <dbReference type="Proteomes" id="UP000053647"/>
    </source>
</evidence>
<feature type="compositionally biased region" description="Polar residues" evidence="1">
    <location>
        <begin position="182"/>
        <end position="208"/>
    </location>
</feature>
<feature type="region of interest" description="Disordered" evidence="1">
    <location>
        <begin position="182"/>
        <end position="262"/>
    </location>
</feature>
<evidence type="ECO:0000256" key="1">
    <source>
        <dbReference type="SAM" id="MobiDB-lite"/>
    </source>
</evidence>
<dbReference type="AlphaFoldDB" id="A0A0C9TUW9"/>
<dbReference type="OrthoDB" id="2658401at2759"/>
<feature type="region of interest" description="Disordered" evidence="1">
    <location>
        <begin position="1"/>
        <end position="164"/>
    </location>
</feature>
<proteinExistence type="predicted"/>
<organism evidence="2 3">
    <name type="scientific">Paxillus involutus ATCC 200175</name>
    <dbReference type="NCBI Taxonomy" id="664439"/>
    <lineage>
        <taxon>Eukaryota</taxon>
        <taxon>Fungi</taxon>
        <taxon>Dikarya</taxon>
        <taxon>Basidiomycota</taxon>
        <taxon>Agaricomycotina</taxon>
        <taxon>Agaricomycetes</taxon>
        <taxon>Agaricomycetidae</taxon>
        <taxon>Boletales</taxon>
        <taxon>Paxilineae</taxon>
        <taxon>Paxillaceae</taxon>
        <taxon>Paxillus</taxon>
    </lineage>
</organism>
<evidence type="ECO:0000313" key="2">
    <source>
        <dbReference type="EMBL" id="KIJ11051.1"/>
    </source>
</evidence>
<dbReference type="Proteomes" id="UP000053647">
    <property type="component" value="Unassembled WGS sequence"/>
</dbReference>
<dbReference type="HOGENOM" id="CLU_572509_0_0_1"/>
<feature type="compositionally biased region" description="Low complexity" evidence="1">
    <location>
        <begin position="137"/>
        <end position="162"/>
    </location>
</feature>